<evidence type="ECO:0000313" key="2">
    <source>
        <dbReference type="EMBL" id="KJF15630.1"/>
    </source>
</evidence>
<proteinExistence type="predicted"/>
<dbReference type="STRING" id="1280514.AXFE_35330"/>
<evidence type="ECO:0000259" key="1">
    <source>
        <dbReference type="Pfam" id="PF01610"/>
    </source>
</evidence>
<protein>
    <recommendedName>
        <fullName evidence="1">Transposase IS204/IS1001/IS1096/IS1165 DDE domain-containing protein</fullName>
    </recommendedName>
</protein>
<dbReference type="Proteomes" id="UP000032360">
    <property type="component" value="Unassembled WGS sequence"/>
</dbReference>
<keyword evidence="3" id="KW-1185">Reference proteome</keyword>
<comment type="caution">
    <text evidence="2">The sequence shown here is derived from an EMBL/GenBank/DDBJ whole genome shotgun (WGS) entry which is preliminary data.</text>
</comment>
<dbReference type="Pfam" id="PF01610">
    <property type="entry name" value="DDE_Tnp_ISL3"/>
    <property type="match status" value="1"/>
</dbReference>
<dbReference type="AlphaFoldDB" id="A0A0D8HCD4"/>
<accession>A0A0D8HCD4</accession>
<feature type="domain" description="Transposase IS204/IS1001/IS1096/IS1165 DDE" evidence="1">
    <location>
        <begin position="2"/>
        <end position="131"/>
    </location>
</feature>
<dbReference type="EMBL" id="JXYS01000136">
    <property type="protein sequence ID" value="KJF15630.1"/>
    <property type="molecule type" value="Genomic_DNA"/>
</dbReference>
<evidence type="ECO:0000313" key="3">
    <source>
        <dbReference type="Proteomes" id="UP000032360"/>
    </source>
</evidence>
<name>A0A0D8HCD4_9ACTN</name>
<sequence length="152" mass="17281">MYRIRRLLTMADERLTSYAKDKLVGLLKADDPGNEVATAWQAKEALRELYTISDPSLARRYADSLFLELTGADNPKEVQLLGRTLTSWKEEILAWHSCHVTNGPTEAMNNLVKVTKRVAFGMTNFYNFRIRTLLSGGKVNWDLLATVTPTFR</sequence>
<reference evidence="2 3" key="1">
    <citation type="submission" date="2015-01" db="EMBL/GenBank/DDBJ databases">
        <title>Draft genome of the acidophilic iron oxidizer Acidithrix ferrooxidans strain Py-F3.</title>
        <authorList>
            <person name="Poehlein A."/>
            <person name="Eisen S."/>
            <person name="Schloemann M."/>
            <person name="Johnson B.D."/>
            <person name="Daniel R."/>
            <person name="Muehling M."/>
        </authorList>
    </citation>
    <scope>NUCLEOTIDE SEQUENCE [LARGE SCALE GENOMIC DNA]</scope>
    <source>
        <strain evidence="2 3">Py-F3</strain>
    </source>
</reference>
<organism evidence="2 3">
    <name type="scientific">Acidithrix ferrooxidans</name>
    <dbReference type="NCBI Taxonomy" id="1280514"/>
    <lineage>
        <taxon>Bacteria</taxon>
        <taxon>Bacillati</taxon>
        <taxon>Actinomycetota</taxon>
        <taxon>Acidimicrobiia</taxon>
        <taxon>Acidimicrobiales</taxon>
        <taxon>Acidimicrobiaceae</taxon>
        <taxon>Acidithrix</taxon>
    </lineage>
</organism>
<gene>
    <name evidence="2" type="ORF">AXFE_35330</name>
</gene>
<dbReference type="InterPro" id="IPR002560">
    <property type="entry name" value="Transposase_DDE"/>
</dbReference>